<dbReference type="EMBL" id="JAPMOU010000015">
    <property type="protein sequence ID" value="MDE1462950.1"/>
    <property type="molecule type" value="Genomic_DNA"/>
</dbReference>
<dbReference type="RefSeq" id="WP_274689300.1">
    <property type="nucleotide sequence ID" value="NZ_JAPMOU010000015.1"/>
</dbReference>
<feature type="transmembrane region" description="Helical" evidence="1">
    <location>
        <begin position="43"/>
        <end position="76"/>
    </location>
</feature>
<proteinExistence type="predicted"/>
<gene>
    <name evidence="2" type="ORF">ORQ98_13320</name>
</gene>
<sequence length="316" mass="36300">MKSVDQITAFYVEALVEGKGDFSARAKSLGQEFYHSIQKGLLYWLAAIIASALLLDSSNAILVTILLSAIVIGWYLRKDYLQLKQAFNTECYSAILPKVVQFADDSLQYEANQGITRHVFQDSKLVPGAFVRYQGQDYITGQWEGVHFEMSDVYAAVERKGIFHFLQTAFHGVCVIIDNDKSFPGHLVIRPKPTFMDEEDRQEYEAFYKPFNNINVGYAAFDRYFEVYSDCTEDVHQLLSSRMIMQMMSLRAKYGDNVYLVFNSNKIVIGINGLHVFDRSKNVYFDSFYSDDVVVWYTELMRACSLIYDVRLAIKS</sequence>
<keyword evidence="3" id="KW-1185">Reference proteome</keyword>
<comment type="caution">
    <text evidence="2">The sequence shown here is derived from an EMBL/GenBank/DDBJ whole genome shotgun (WGS) entry which is preliminary data.</text>
</comment>
<keyword evidence="1" id="KW-0472">Membrane</keyword>
<evidence type="ECO:0000313" key="3">
    <source>
        <dbReference type="Proteomes" id="UP001528823"/>
    </source>
</evidence>
<accession>A0ABT5U9B1</accession>
<keyword evidence="1" id="KW-1133">Transmembrane helix</keyword>
<name>A0ABT5U9B1_9GAMM</name>
<dbReference type="Proteomes" id="UP001528823">
    <property type="component" value="Unassembled WGS sequence"/>
</dbReference>
<dbReference type="InterPro" id="IPR021484">
    <property type="entry name" value="DUF3137"/>
</dbReference>
<reference evidence="2 3" key="1">
    <citation type="submission" date="2022-11" db="EMBL/GenBank/DDBJ databases">
        <title>Spartinivicinus poritis sp. nov., isolated from scleractinian coral Porites lutea.</title>
        <authorList>
            <person name="Zhang G."/>
            <person name="Cai L."/>
            <person name="Wei Q."/>
        </authorList>
    </citation>
    <scope>NUCLEOTIDE SEQUENCE [LARGE SCALE GENOMIC DNA]</scope>
    <source>
        <strain evidence="2 3">A2-2</strain>
    </source>
</reference>
<organism evidence="2 3">
    <name type="scientific">Spartinivicinus poritis</name>
    <dbReference type="NCBI Taxonomy" id="2994640"/>
    <lineage>
        <taxon>Bacteria</taxon>
        <taxon>Pseudomonadati</taxon>
        <taxon>Pseudomonadota</taxon>
        <taxon>Gammaproteobacteria</taxon>
        <taxon>Oceanospirillales</taxon>
        <taxon>Zooshikellaceae</taxon>
        <taxon>Spartinivicinus</taxon>
    </lineage>
</organism>
<protein>
    <submittedName>
        <fullName evidence="2">DUF3137 domain-containing protein</fullName>
    </submittedName>
</protein>
<keyword evidence="1" id="KW-0812">Transmembrane</keyword>
<evidence type="ECO:0000313" key="2">
    <source>
        <dbReference type="EMBL" id="MDE1462950.1"/>
    </source>
</evidence>
<evidence type="ECO:0000256" key="1">
    <source>
        <dbReference type="SAM" id="Phobius"/>
    </source>
</evidence>
<dbReference type="Pfam" id="PF11335">
    <property type="entry name" value="DUF3137"/>
    <property type="match status" value="1"/>
</dbReference>